<gene>
    <name evidence="1" type="ORF">N1027_12555</name>
</gene>
<dbReference type="Gene3D" id="3.90.1170.40">
    <property type="entry name" value="Molybdopterin biosynthesis MoaE subunit"/>
    <property type="match status" value="1"/>
</dbReference>
<reference evidence="1" key="1">
    <citation type="submission" date="2022-08" db="EMBL/GenBank/DDBJ databases">
        <authorList>
            <person name="Deng Y."/>
            <person name="Han X.-F."/>
            <person name="Zhang Y.-Q."/>
        </authorList>
    </citation>
    <scope>NUCLEOTIDE SEQUENCE</scope>
    <source>
        <strain evidence="1">CPCC 205763</strain>
    </source>
</reference>
<accession>A0ABT2GVQ6</accession>
<name>A0ABT2GVQ6_9MICO</name>
<dbReference type="Pfam" id="PF02391">
    <property type="entry name" value="MoaE"/>
    <property type="match status" value="1"/>
</dbReference>
<dbReference type="SUPFAM" id="SSF54690">
    <property type="entry name" value="Molybdopterin synthase subunit MoaE"/>
    <property type="match status" value="1"/>
</dbReference>
<dbReference type="EMBL" id="JANLCM010000002">
    <property type="protein sequence ID" value="MCS5718966.1"/>
    <property type="molecule type" value="Genomic_DNA"/>
</dbReference>
<dbReference type="CDD" id="cd00756">
    <property type="entry name" value="MoaE"/>
    <property type="match status" value="1"/>
</dbReference>
<dbReference type="RefSeq" id="WP_259508375.1">
    <property type="nucleotide sequence ID" value="NZ_JANLCM010000002.1"/>
</dbReference>
<comment type="caution">
    <text evidence="1">The sequence shown here is derived from an EMBL/GenBank/DDBJ whole genome shotgun (WGS) entry which is preliminary data.</text>
</comment>
<dbReference type="InterPro" id="IPR003448">
    <property type="entry name" value="Mopterin_biosynth_MoaE"/>
</dbReference>
<keyword evidence="2" id="KW-1185">Reference proteome</keyword>
<evidence type="ECO:0000313" key="1">
    <source>
        <dbReference type="EMBL" id="MCS5718966.1"/>
    </source>
</evidence>
<proteinExistence type="predicted"/>
<dbReference type="InterPro" id="IPR036563">
    <property type="entry name" value="MoaE_sf"/>
</dbReference>
<protein>
    <submittedName>
        <fullName evidence="1">Molybdenum cofactor biosynthesis protein MoaE</fullName>
    </submittedName>
</protein>
<dbReference type="PANTHER" id="PTHR23404">
    <property type="entry name" value="MOLYBDOPTERIN SYNTHASE RELATED"/>
    <property type="match status" value="1"/>
</dbReference>
<sequence length="148" mass="15408">MPDTTDIAERVRFARVSETAVSVEECAAAVEGPGSGAVVTFAGVVRDHDEGRGVLALSYSAHPSASEVIRTVALEVARTHPAVVLSVAHRVGDLTIGDIALACAVASPHRAEAFAACADLVDEVKAKVPIWKEQSFDDGTTEWVASIG</sequence>
<dbReference type="Proteomes" id="UP001165584">
    <property type="component" value="Unassembled WGS sequence"/>
</dbReference>
<evidence type="ECO:0000313" key="2">
    <source>
        <dbReference type="Proteomes" id="UP001165584"/>
    </source>
</evidence>
<organism evidence="1 2">
    <name type="scientific">Herbiconiux aconitum</name>
    <dbReference type="NCBI Taxonomy" id="2970913"/>
    <lineage>
        <taxon>Bacteria</taxon>
        <taxon>Bacillati</taxon>
        <taxon>Actinomycetota</taxon>
        <taxon>Actinomycetes</taxon>
        <taxon>Micrococcales</taxon>
        <taxon>Microbacteriaceae</taxon>
        <taxon>Herbiconiux</taxon>
    </lineage>
</organism>